<dbReference type="HOGENOM" id="CLU_1414814_0_0_1"/>
<dbReference type="InParanoid" id="A0A0C2XB39"/>
<evidence type="ECO:0000313" key="1">
    <source>
        <dbReference type="EMBL" id="KIL66526.1"/>
    </source>
</evidence>
<name>A0A0C2XB39_AMAMK</name>
<dbReference type="Proteomes" id="UP000054549">
    <property type="component" value="Unassembled WGS sequence"/>
</dbReference>
<keyword evidence="2" id="KW-1185">Reference proteome</keyword>
<sequence>MFPFPSISQRTRLSLSSSSFTHCPVVELRSRSSFQELAYSKLHDFRVLCQLFVTATSVAFSAKAQECKTSHVFSIWCMLPIILWIVSKGLRRRNTTNELNRANCTPYSGEHSCVKALARPKAKIRTERTIRFEAVKHLINTLEDDTKDPADMLSPCRFCHDIALVLDRHEFSSLNYCYTSVPIRTQDYGGNE</sequence>
<organism evidence="1 2">
    <name type="scientific">Amanita muscaria (strain Koide BX008)</name>
    <dbReference type="NCBI Taxonomy" id="946122"/>
    <lineage>
        <taxon>Eukaryota</taxon>
        <taxon>Fungi</taxon>
        <taxon>Dikarya</taxon>
        <taxon>Basidiomycota</taxon>
        <taxon>Agaricomycotina</taxon>
        <taxon>Agaricomycetes</taxon>
        <taxon>Agaricomycetidae</taxon>
        <taxon>Agaricales</taxon>
        <taxon>Pluteineae</taxon>
        <taxon>Amanitaceae</taxon>
        <taxon>Amanita</taxon>
    </lineage>
</organism>
<accession>A0A0C2XB39</accession>
<dbReference type="EMBL" id="KN818235">
    <property type="protein sequence ID" value="KIL66526.1"/>
    <property type="molecule type" value="Genomic_DNA"/>
</dbReference>
<reference evidence="1 2" key="1">
    <citation type="submission" date="2014-04" db="EMBL/GenBank/DDBJ databases">
        <title>Evolutionary Origins and Diversification of the Mycorrhizal Mutualists.</title>
        <authorList>
            <consortium name="DOE Joint Genome Institute"/>
            <consortium name="Mycorrhizal Genomics Consortium"/>
            <person name="Kohler A."/>
            <person name="Kuo A."/>
            <person name="Nagy L.G."/>
            <person name="Floudas D."/>
            <person name="Copeland A."/>
            <person name="Barry K.W."/>
            <person name="Cichocki N."/>
            <person name="Veneault-Fourrey C."/>
            <person name="LaButti K."/>
            <person name="Lindquist E.A."/>
            <person name="Lipzen A."/>
            <person name="Lundell T."/>
            <person name="Morin E."/>
            <person name="Murat C."/>
            <person name="Riley R."/>
            <person name="Ohm R."/>
            <person name="Sun H."/>
            <person name="Tunlid A."/>
            <person name="Henrissat B."/>
            <person name="Grigoriev I.V."/>
            <person name="Hibbett D.S."/>
            <person name="Martin F."/>
        </authorList>
    </citation>
    <scope>NUCLEOTIDE SEQUENCE [LARGE SCALE GENOMIC DNA]</scope>
    <source>
        <strain evidence="1 2">Koide BX008</strain>
    </source>
</reference>
<evidence type="ECO:0000313" key="2">
    <source>
        <dbReference type="Proteomes" id="UP000054549"/>
    </source>
</evidence>
<protein>
    <submittedName>
        <fullName evidence="1">Uncharacterized protein</fullName>
    </submittedName>
</protein>
<gene>
    <name evidence="1" type="ORF">M378DRAFT_197390</name>
</gene>
<proteinExistence type="predicted"/>
<dbReference type="AlphaFoldDB" id="A0A0C2XB39"/>